<dbReference type="AlphaFoldDB" id="A0AAD7HY36"/>
<dbReference type="Proteomes" id="UP001215598">
    <property type="component" value="Unassembled WGS sequence"/>
</dbReference>
<proteinExistence type="predicted"/>
<protein>
    <submittedName>
        <fullName evidence="1">Uncharacterized protein</fullName>
    </submittedName>
</protein>
<keyword evidence="2" id="KW-1185">Reference proteome</keyword>
<organism evidence="1 2">
    <name type="scientific">Mycena metata</name>
    <dbReference type="NCBI Taxonomy" id="1033252"/>
    <lineage>
        <taxon>Eukaryota</taxon>
        <taxon>Fungi</taxon>
        <taxon>Dikarya</taxon>
        <taxon>Basidiomycota</taxon>
        <taxon>Agaricomycotina</taxon>
        <taxon>Agaricomycetes</taxon>
        <taxon>Agaricomycetidae</taxon>
        <taxon>Agaricales</taxon>
        <taxon>Marasmiineae</taxon>
        <taxon>Mycenaceae</taxon>
        <taxon>Mycena</taxon>
    </lineage>
</organism>
<dbReference type="EMBL" id="JARKIB010000155">
    <property type="protein sequence ID" value="KAJ7731022.1"/>
    <property type="molecule type" value="Genomic_DNA"/>
</dbReference>
<name>A0AAD7HY36_9AGAR</name>
<sequence length="285" mass="32134">MLHSSLLCSKPDLIRTHQLGPRLAKGYTRADRRTTSSLSSLHLPPASATQDDIHRVKPVADVECVRRIAPYLWLVFTLEVFSHVGRWWGIKREGKVARFGKQWYPVVYFAVVAVWGWRVRCYSSFISSSKESRSRGSSGTRCVLRGSPSVLTRDSPFVCPSVSCNCTRLSHFHFIPNSQFPLLPRPATIPREQPVGVVFEFGCVCAQHFHDPIGFVQAECATIRHQRAVLGIPTVPYTVTTVRITVPYGQQPARNRNRTEILRGPYGTVPYILRCFTGITVVNRL</sequence>
<reference evidence="1" key="1">
    <citation type="submission" date="2023-03" db="EMBL/GenBank/DDBJ databases">
        <title>Massive genome expansion in bonnet fungi (Mycena s.s.) driven by repeated elements and novel gene families across ecological guilds.</title>
        <authorList>
            <consortium name="Lawrence Berkeley National Laboratory"/>
            <person name="Harder C.B."/>
            <person name="Miyauchi S."/>
            <person name="Viragh M."/>
            <person name="Kuo A."/>
            <person name="Thoen E."/>
            <person name="Andreopoulos B."/>
            <person name="Lu D."/>
            <person name="Skrede I."/>
            <person name="Drula E."/>
            <person name="Henrissat B."/>
            <person name="Morin E."/>
            <person name="Kohler A."/>
            <person name="Barry K."/>
            <person name="LaButti K."/>
            <person name="Morin E."/>
            <person name="Salamov A."/>
            <person name="Lipzen A."/>
            <person name="Mereny Z."/>
            <person name="Hegedus B."/>
            <person name="Baldrian P."/>
            <person name="Stursova M."/>
            <person name="Weitz H."/>
            <person name="Taylor A."/>
            <person name="Grigoriev I.V."/>
            <person name="Nagy L.G."/>
            <person name="Martin F."/>
            <person name="Kauserud H."/>
        </authorList>
    </citation>
    <scope>NUCLEOTIDE SEQUENCE</scope>
    <source>
        <strain evidence="1">CBHHK182m</strain>
    </source>
</reference>
<gene>
    <name evidence="1" type="ORF">B0H16DRAFT_1469270</name>
</gene>
<comment type="caution">
    <text evidence="1">The sequence shown here is derived from an EMBL/GenBank/DDBJ whole genome shotgun (WGS) entry which is preliminary data.</text>
</comment>
<evidence type="ECO:0000313" key="2">
    <source>
        <dbReference type="Proteomes" id="UP001215598"/>
    </source>
</evidence>
<accession>A0AAD7HY36</accession>
<evidence type="ECO:0000313" key="1">
    <source>
        <dbReference type="EMBL" id="KAJ7731022.1"/>
    </source>
</evidence>